<protein>
    <submittedName>
        <fullName evidence="3">Aldo/keto reductase</fullName>
    </submittedName>
</protein>
<dbReference type="EMBL" id="JACHVA010000051">
    <property type="protein sequence ID" value="MBC2601250.1"/>
    <property type="molecule type" value="Genomic_DNA"/>
</dbReference>
<keyword evidence="1" id="KW-0560">Oxidoreductase</keyword>
<dbReference type="GO" id="GO:0005829">
    <property type="term" value="C:cytosol"/>
    <property type="evidence" value="ECO:0007669"/>
    <property type="project" value="TreeGrafter"/>
</dbReference>
<organism evidence="3 4">
    <name type="scientific">Puniceicoccus vermicola</name>
    <dbReference type="NCBI Taxonomy" id="388746"/>
    <lineage>
        <taxon>Bacteria</taxon>
        <taxon>Pseudomonadati</taxon>
        <taxon>Verrucomicrobiota</taxon>
        <taxon>Opitutia</taxon>
        <taxon>Puniceicoccales</taxon>
        <taxon>Puniceicoccaceae</taxon>
        <taxon>Puniceicoccus</taxon>
    </lineage>
</organism>
<dbReference type="InterPro" id="IPR036812">
    <property type="entry name" value="NAD(P)_OxRdtase_dom_sf"/>
</dbReference>
<reference evidence="3 4" key="1">
    <citation type="submission" date="2020-07" db="EMBL/GenBank/DDBJ databases">
        <authorList>
            <person name="Feng X."/>
        </authorList>
    </citation>
    <scope>NUCLEOTIDE SEQUENCE [LARGE SCALE GENOMIC DNA]</scope>
    <source>
        <strain evidence="3 4">JCM14086</strain>
    </source>
</reference>
<dbReference type="Gene3D" id="3.20.20.100">
    <property type="entry name" value="NADP-dependent oxidoreductase domain"/>
    <property type="match status" value="1"/>
</dbReference>
<gene>
    <name evidence="3" type="ORF">H5P30_05620</name>
</gene>
<dbReference type="InterPro" id="IPR023210">
    <property type="entry name" value="NADP_OxRdtase_dom"/>
</dbReference>
<keyword evidence="4" id="KW-1185">Reference proteome</keyword>
<evidence type="ECO:0000313" key="4">
    <source>
        <dbReference type="Proteomes" id="UP000525652"/>
    </source>
</evidence>
<comment type="caution">
    <text evidence="3">The sequence shown here is derived from an EMBL/GenBank/DDBJ whole genome shotgun (WGS) entry which is preliminary data.</text>
</comment>
<dbReference type="AlphaFoldDB" id="A0A7X1E395"/>
<dbReference type="PANTHER" id="PTHR43364:SF4">
    <property type="entry name" value="NAD(P)-LINKED OXIDOREDUCTASE SUPERFAMILY PROTEIN"/>
    <property type="match status" value="1"/>
</dbReference>
<dbReference type="PANTHER" id="PTHR43364">
    <property type="entry name" value="NADH-SPECIFIC METHYLGLYOXAL REDUCTASE-RELATED"/>
    <property type="match status" value="1"/>
</dbReference>
<evidence type="ECO:0000313" key="3">
    <source>
        <dbReference type="EMBL" id="MBC2601250.1"/>
    </source>
</evidence>
<evidence type="ECO:0000256" key="1">
    <source>
        <dbReference type="ARBA" id="ARBA00023002"/>
    </source>
</evidence>
<dbReference type="Proteomes" id="UP000525652">
    <property type="component" value="Unassembled WGS sequence"/>
</dbReference>
<dbReference type="RefSeq" id="WP_185691972.1">
    <property type="nucleotide sequence ID" value="NZ_JACHVA010000051.1"/>
</dbReference>
<accession>A0A7X1E395</accession>
<sequence length="339" mass="38371">MEYRRLGKSAVTVSDLCLGTMMFGSRNTEEEAFAIMDRALEAGIDFFDTAEIYPVPPKEEWMNRSEEMVGNWLKRHDRDEIILATKVVGPGHGWFRPPVRKGHTALDRVHIRRAIEGSLKRLGTDYVDLYQTHWPDHDARYEDTLEALDELVRDGLVRVIGSSNENAWGMMKAEAAAARTGTARYDTVQNNFSILNRRFEDDMAEISKRESISLLPYSPLAGGVCSGKYCEGQLPEGARFTDYLKNEGDRQKRMAHRFVNEKSLATVSELMELAEKIGVGVVPLCLAWSRQHDFVASSIFGAVTLDQLEECLKAKDLILDSETLEEIDRITKKYPYPLG</sequence>
<name>A0A7X1E395_9BACT</name>
<evidence type="ECO:0000259" key="2">
    <source>
        <dbReference type="Pfam" id="PF00248"/>
    </source>
</evidence>
<proteinExistence type="predicted"/>
<dbReference type="CDD" id="cd19094">
    <property type="entry name" value="AKR_Tas-like"/>
    <property type="match status" value="1"/>
</dbReference>
<feature type="domain" description="NADP-dependent oxidoreductase" evidence="2">
    <location>
        <begin position="16"/>
        <end position="330"/>
    </location>
</feature>
<dbReference type="GO" id="GO:0016491">
    <property type="term" value="F:oxidoreductase activity"/>
    <property type="evidence" value="ECO:0007669"/>
    <property type="project" value="UniProtKB-KW"/>
</dbReference>
<dbReference type="SUPFAM" id="SSF51430">
    <property type="entry name" value="NAD(P)-linked oxidoreductase"/>
    <property type="match status" value="1"/>
</dbReference>
<dbReference type="Pfam" id="PF00248">
    <property type="entry name" value="Aldo_ket_red"/>
    <property type="match status" value="1"/>
</dbReference>
<dbReference type="InterPro" id="IPR050523">
    <property type="entry name" value="AKR_Detox_Biosynth"/>
</dbReference>